<organism evidence="2">
    <name type="scientific">Desulfovibrio sp. U5L</name>
    <dbReference type="NCBI Taxonomy" id="596152"/>
    <lineage>
        <taxon>Bacteria</taxon>
        <taxon>Pseudomonadati</taxon>
        <taxon>Thermodesulfobacteriota</taxon>
        <taxon>Desulfovibrionia</taxon>
        <taxon>Desulfovibrionales</taxon>
        <taxon>Desulfovibrionaceae</taxon>
        <taxon>Desulfovibrio</taxon>
    </lineage>
</organism>
<dbReference type="EMBL" id="JH600068">
    <property type="protein sequence ID" value="EIG55478.1"/>
    <property type="molecule type" value="Genomic_DNA"/>
</dbReference>
<dbReference type="OrthoDB" id="9766989at2"/>
<dbReference type="eggNOG" id="COG1840">
    <property type="taxonomic scope" value="Bacteria"/>
</dbReference>
<gene>
    <name evidence="2" type="ORF">DesU5LDRAFT_3867</name>
</gene>
<dbReference type="AlphaFoldDB" id="I2Q6S2"/>
<dbReference type="STRING" id="596152.DesU5LDRAFT_3867"/>
<evidence type="ECO:0000256" key="1">
    <source>
        <dbReference type="ARBA" id="ARBA00022729"/>
    </source>
</evidence>
<keyword evidence="1" id="KW-0732">Signal</keyword>
<dbReference type="SUPFAM" id="SSF53850">
    <property type="entry name" value="Periplasmic binding protein-like II"/>
    <property type="match status" value="1"/>
</dbReference>
<accession>I2Q6S2</accession>
<name>I2Q6S2_9BACT</name>
<reference evidence="2" key="1">
    <citation type="submission" date="2011-11" db="EMBL/GenBank/DDBJ databases">
        <title>Improved High-Quality Draft sequence of Desulfovibrio sp. U5L.</title>
        <authorList>
            <consortium name="US DOE Joint Genome Institute"/>
            <person name="Lucas S."/>
            <person name="Han J."/>
            <person name="Lapidus A."/>
            <person name="Cheng J.-F."/>
            <person name="Goodwin L."/>
            <person name="Pitluck S."/>
            <person name="Peters L."/>
            <person name="Ovchinnikova G."/>
            <person name="Held B."/>
            <person name="Detter J.C."/>
            <person name="Han C."/>
            <person name="Tapia R."/>
            <person name="Land M."/>
            <person name="Hauser L."/>
            <person name="Kyrpides N."/>
            <person name="Ivanova N."/>
            <person name="Pagani I."/>
            <person name="Gabster J."/>
            <person name="Walker C."/>
            <person name="Stolyar S."/>
            <person name="Stahl D."/>
            <person name="Arkin A."/>
            <person name="Dehal P."/>
            <person name="Hazen T."/>
            <person name="Woyke T."/>
        </authorList>
    </citation>
    <scope>NUCLEOTIDE SEQUENCE [LARGE SCALE GENOMIC DNA]</scope>
    <source>
        <strain evidence="2">U5L</strain>
    </source>
</reference>
<dbReference type="PANTHER" id="PTHR30006:SF2">
    <property type="entry name" value="ABC TRANSPORTER SUBSTRATE-BINDING PROTEIN"/>
    <property type="match status" value="1"/>
</dbReference>
<sequence>MPDRPRLDVPVLRFLADHPAARGMLTDMGVAAVADAEFLASAAPFLAMGTLLSLHGLPAPRFLDALAGAADTRGRGGMTPLFTDGWTPAGPGLRLFASLPCPMKAPMDLALRNLKDHLAPDAPWPRLFLDSCGKHTLNDLASGLTRPEEVPDMVVSAGLNGFLSKSFRDRFATDSLLARLPQDMAPALASAGLADPRGVCRIYALNPLVLVAVPARLGSLPAPRSFDDLLDPAYAGKVGLCGPPETAGDSTLLLDIRLRHGLAAVSALGRAMVCDTHPSQIFRPAPGTSPPPIGVMPLFFAEAAPRRDDVAIIWPEGGAVASPLFVMVKEAARPALAPLLDFFLGEQVAAMAAGAGMPATRPSAPAGLPPRATVRFIGWDVLESHDLGPLIAEAGAAFAAAYHAARPGGQAK</sequence>
<evidence type="ECO:0000313" key="2">
    <source>
        <dbReference type="EMBL" id="EIG55478.1"/>
    </source>
</evidence>
<dbReference type="Gene3D" id="3.40.190.10">
    <property type="entry name" value="Periplasmic binding protein-like II"/>
    <property type="match status" value="2"/>
</dbReference>
<dbReference type="HOGENOM" id="CLU_055408_0_0_7"/>
<protein>
    <submittedName>
        <fullName evidence="2">ABC-type Fe3+ transport system, periplasmic component</fullName>
    </submittedName>
</protein>
<dbReference type="Pfam" id="PF13343">
    <property type="entry name" value="SBP_bac_6"/>
    <property type="match status" value="1"/>
</dbReference>
<proteinExistence type="predicted"/>
<dbReference type="PANTHER" id="PTHR30006">
    <property type="entry name" value="THIAMINE-BINDING PERIPLASMIC PROTEIN-RELATED"/>
    <property type="match status" value="1"/>
</dbReference>